<dbReference type="CDD" id="cd06145">
    <property type="entry name" value="REX1_like"/>
    <property type="match status" value="1"/>
</dbReference>
<feature type="compositionally biased region" description="Basic and acidic residues" evidence="7">
    <location>
        <begin position="539"/>
        <end position="565"/>
    </location>
</feature>
<dbReference type="InterPro" id="IPR012337">
    <property type="entry name" value="RNaseH-like_sf"/>
</dbReference>
<dbReference type="PANTHER" id="PTHR12801:SF82">
    <property type="entry name" value="RNA EXONUCLEASE 5"/>
    <property type="match status" value="1"/>
</dbReference>
<evidence type="ECO:0000256" key="6">
    <source>
        <dbReference type="ARBA" id="ARBA00023242"/>
    </source>
</evidence>
<protein>
    <recommendedName>
        <fullName evidence="8">Exonuclease domain-containing protein</fullName>
    </recommendedName>
</protein>
<proteinExistence type="inferred from homology"/>
<evidence type="ECO:0000256" key="3">
    <source>
        <dbReference type="ARBA" id="ARBA00022722"/>
    </source>
</evidence>
<keyword evidence="5" id="KW-0269">Exonuclease</keyword>
<gene>
    <name evidence="9" type="ORF">GSLYS_00009584001</name>
</gene>
<dbReference type="SMART" id="SM00479">
    <property type="entry name" value="EXOIII"/>
    <property type="match status" value="1"/>
</dbReference>
<dbReference type="GO" id="GO:0004527">
    <property type="term" value="F:exonuclease activity"/>
    <property type="evidence" value="ECO:0007669"/>
    <property type="project" value="UniProtKB-KW"/>
</dbReference>
<evidence type="ECO:0000313" key="10">
    <source>
        <dbReference type="Proteomes" id="UP001497497"/>
    </source>
</evidence>
<dbReference type="GO" id="GO:0005634">
    <property type="term" value="C:nucleus"/>
    <property type="evidence" value="ECO:0007669"/>
    <property type="project" value="UniProtKB-SubCell"/>
</dbReference>
<keyword evidence="10" id="KW-1185">Reference proteome</keyword>
<evidence type="ECO:0000256" key="1">
    <source>
        <dbReference type="ARBA" id="ARBA00004123"/>
    </source>
</evidence>
<evidence type="ECO:0000256" key="5">
    <source>
        <dbReference type="ARBA" id="ARBA00022839"/>
    </source>
</evidence>
<keyword evidence="6" id="KW-0539">Nucleus</keyword>
<dbReference type="AlphaFoldDB" id="A0AAV2HNJ5"/>
<evidence type="ECO:0000256" key="2">
    <source>
        <dbReference type="ARBA" id="ARBA00006357"/>
    </source>
</evidence>
<keyword evidence="4" id="KW-0378">Hydrolase</keyword>
<feature type="compositionally biased region" description="Basic and acidic residues" evidence="7">
    <location>
        <begin position="495"/>
        <end position="509"/>
    </location>
</feature>
<feature type="domain" description="Exonuclease" evidence="8">
    <location>
        <begin position="268"/>
        <end position="428"/>
    </location>
</feature>
<dbReference type="Pfam" id="PF00929">
    <property type="entry name" value="RNase_T"/>
    <property type="match status" value="1"/>
</dbReference>
<evidence type="ECO:0000256" key="7">
    <source>
        <dbReference type="SAM" id="MobiDB-lite"/>
    </source>
</evidence>
<dbReference type="PANTHER" id="PTHR12801">
    <property type="entry name" value="RNA EXONUCLEASE REXO1 / RECO3 FAMILY MEMBER-RELATED"/>
    <property type="match status" value="1"/>
</dbReference>
<reference evidence="9 10" key="1">
    <citation type="submission" date="2024-04" db="EMBL/GenBank/DDBJ databases">
        <authorList>
            <consortium name="Genoscope - CEA"/>
            <person name="William W."/>
        </authorList>
    </citation>
    <scope>NUCLEOTIDE SEQUENCE [LARGE SCALE GENOMIC DNA]</scope>
</reference>
<feature type="region of interest" description="Disordered" evidence="7">
    <location>
        <begin position="486"/>
        <end position="565"/>
    </location>
</feature>
<dbReference type="InterPro" id="IPR034922">
    <property type="entry name" value="REX1-like_exo"/>
</dbReference>
<dbReference type="EMBL" id="CAXITT010000207">
    <property type="protein sequence ID" value="CAL1535624.1"/>
    <property type="molecule type" value="Genomic_DNA"/>
</dbReference>
<evidence type="ECO:0000313" key="9">
    <source>
        <dbReference type="EMBL" id="CAL1535624.1"/>
    </source>
</evidence>
<dbReference type="InterPro" id="IPR047021">
    <property type="entry name" value="REXO1/3/4-like"/>
</dbReference>
<organism evidence="9 10">
    <name type="scientific">Lymnaea stagnalis</name>
    <name type="common">Great pond snail</name>
    <name type="synonym">Helix stagnalis</name>
    <dbReference type="NCBI Taxonomy" id="6523"/>
    <lineage>
        <taxon>Eukaryota</taxon>
        <taxon>Metazoa</taxon>
        <taxon>Spiralia</taxon>
        <taxon>Lophotrochozoa</taxon>
        <taxon>Mollusca</taxon>
        <taxon>Gastropoda</taxon>
        <taxon>Heterobranchia</taxon>
        <taxon>Euthyneura</taxon>
        <taxon>Panpulmonata</taxon>
        <taxon>Hygrophila</taxon>
        <taxon>Lymnaeoidea</taxon>
        <taxon>Lymnaeidae</taxon>
        <taxon>Lymnaea</taxon>
    </lineage>
</organism>
<dbReference type="GO" id="GO:0003676">
    <property type="term" value="F:nucleic acid binding"/>
    <property type="evidence" value="ECO:0007669"/>
    <property type="project" value="InterPro"/>
</dbReference>
<name>A0AAV2HNJ5_LYMST</name>
<comment type="subcellular location">
    <subcellularLocation>
        <location evidence="1">Nucleus</location>
    </subcellularLocation>
</comment>
<dbReference type="InterPro" id="IPR013520">
    <property type="entry name" value="Ribonucl_H"/>
</dbReference>
<dbReference type="Gene3D" id="3.30.420.10">
    <property type="entry name" value="Ribonuclease H-like superfamily/Ribonuclease H"/>
    <property type="match status" value="1"/>
</dbReference>
<comment type="caution">
    <text evidence="9">The sequence shown here is derived from an EMBL/GenBank/DDBJ whole genome shotgun (WGS) entry which is preliminary data.</text>
</comment>
<accession>A0AAV2HNJ5</accession>
<evidence type="ECO:0000259" key="8">
    <source>
        <dbReference type="SMART" id="SM00479"/>
    </source>
</evidence>
<dbReference type="SUPFAM" id="SSF53098">
    <property type="entry name" value="Ribonuclease H-like"/>
    <property type="match status" value="1"/>
</dbReference>
<comment type="similarity">
    <text evidence="2">Belongs to the REXO1/REXO3 family.</text>
</comment>
<dbReference type="InterPro" id="IPR036397">
    <property type="entry name" value="RNaseH_sf"/>
</dbReference>
<dbReference type="FunFam" id="3.30.420.10:FF:000019">
    <property type="entry name" value="RNA exonuclease NEF-sp"/>
    <property type="match status" value="1"/>
</dbReference>
<sequence length="737" mass="83554">MNTSQLSYRKLKRLESKKKKAAAFLTLVGHSKAMEKNIDENVQDEPISNDVLMEMKKIVRERKKQAMQKPKLFLTLEEMVPFRPLPNEPVSEDEIPPLFVMDLQQLLLYGIQGNMASYKPRWCKLLRIGKVSSVVLIMLDGLSHNDYTENKDNFAYISQKFSYCVEVICPLQYSHTVDSELYNVPLSVSQLKKANVKVPQNIKQTVVAKINQKVSKPETEQFSRTCLLLSTYQMMLEGYPLPIHTNLRKYKAFVFTKDHYDKVTADSPMFALDCEMCLTSLRRNELTRVSIVSEKGEVVYDSLVKPRNPIINYLTRFSGITKQMLEPVETRLEDVQRDVKKLLPADAILCGQSLNGDLMALKMFHPYVIDTSVIFNMSGNRGVKAGLRKLTQFFLNRTIQASTDGHCSTEDAIATLDLVKLKLSHGLEFGDATLSGVYFPDIKTYFTAEETGSKSENVEQESNEKLFCNKNISTVKETISSLKRNHNGNIVSDCSEEKPCQDAPSEVHGKSSSSGSSSSDSEEESNNKNSNDAPSAKKAKFETDSQKVKLEKDSQKAKLETDSPKNIVKESELSLRSVDLSKETPVGDLHNYSTVNNVKLQQECLFQQENSVHVSHSFFKLVYEAGRSACLIDREPVTQKYQAEPIEKVTVSTDSEARRSAKKMVQSKEFVWTRFYAYSEMDTNLEQNKEKLMRKLDKRVRSVMKHVKANTLVALVMTGRERELEAAHNMAAFVTIV</sequence>
<dbReference type="Proteomes" id="UP001497497">
    <property type="component" value="Unassembled WGS sequence"/>
</dbReference>
<evidence type="ECO:0000256" key="4">
    <source>
        <dbReference type="ARBA" id="ARBA00022801"/>
    </source>
</evidence>
<keyword evidence="3" id="KW-0540">Nuclease</keyword>
<feature type="compositionally biased region" description="Low complexity" evidence="7">
    <location>
        <begin position="510"/>
        <end position="519"/>
    </location>
</feature>